<comment type="similarity">
    <text evidence="1">Belongs to the DegT/DnrJ/EryC1 family.</text>
</comment>
<dbReference type="InterPro" id="IPR015424">
    <property type="entry name" value="PyrdxlP-dep_Trfase"/>
</dbReference>
<dbReference type="GO" id="GO:0008483">
    <property type="term" value="F:transaminase activity"/>
    <property type="evidence" value="ECO:0007669"/>
    <property type="project" value="UniProtKB-KW"/>
</dbReference>
<dbReference type="Proteomes" id="UP000292704">
    <property type="component" value="Unassembled WGS sequence"/>
</dbReference>
<dbReference type="InterPro" id="IPR015421">
    <property type="entry name" value="PyrdxlP-dep_Trfase_major"/>
</dbReference>
<evidence type="ECO:0000256" key="1">
    <source>
        <dbReference type="RuleBase" id="RU004508"/>
    </source>
</evidence>
<keyword evidence="1" id="KW-0663">Pyridoxal phosphate</keyword>
<dbReference type="STRING" id="222984.GCA_000731985_01583"/>
<name>A0A482XWY3_9EURY</name>
<dbReference type="Pfam" id="PF01041">
    <property type="entry name" value="DegT_DnrJ_EryC1"/>
    <property type="match status" value="1"/>
</dbReference>
<dbReference type="InterPro" id="IPR000653">
    <property type="entry name" value="DegT/StrS_aminotransferase"/>
</dbReference>
<reference evidence="2 3" key="1">
    <citation type="submission" date="2019-02" db="EMBL/GenBank/DDBJ databases">
        <title>Genome analysis provides insights into bioremediation potentialities and Haloocin production by Natrinema altunense strain 4.1R isolated from Chott Douz in Tunisian desert.</title>
        <authorList>
            <person name="Najjari A."/>
            <person name="Youssef N."/>
            <person name="Ben Dhia O."/>
            <person name="Ferjani R."/>
            <person name="El Hidri D."/>
            <person name="Ouzari H.I."/>
            <person name="Cherif A."/>
        </authorList>
    </citation>
    <scope>NUCLEOTIDE SEQUENCE [LARGE SCALE GENOMIC DNA]</scope>
    <source>
        <strain evidence="2 3">4.1R</strain>
    </source>
</reference>
<proteinExistence type="inferred from homology"/>
<dbReference type="OrthoDB" id="358899at2157"/>
<dbReference type="SUPFAM" id="SSF53383">
    <property type="entry name" value="PLP-dependent transferases"/>
    <property type="match status" value="1"/>
</dbReference>
<dbReference type="PANTHER" id="PTHR30244:SF34">
    <property type="entry name" value="DTDP-4-AMINO-4,6-DIDEOXYGALACTOSE TRANSAMINASE"/>
    <property type="match status" value="1"/>
</dbReference>
<sequence>MIDATPSVFDASLSGTGAGIDAFIDRHAPDSMHTYYGSGKVALRDGLAGLVEPGDNVVVPAFLSPAVVEPFHELGLESRYYAIEESLAPDIADLEARIDVDTAAVVSVNYFGFPQPGLERIAALTDEYDCYHVDDNAHAPLSVRDGTLLGTHGDLGITTLRKLLPVPDGAVLYCTDETVTAQFAPSSLAGRSNRIATADCRFVAASIAERVLRTSPSLYRSVEALLADGTADSSSVDPDGRYEAAKVPMSKLSAIVADAVDPDAIRAARRANFRAWRRVVADREDVTPLFDRLPEGISPYEFPVRTPDRASFLAALEERGVVGAHSWPILREAVREDDTYETSIRLADGLVALPVHQGIEPSAIETVGDRLRT</sequence>
<dbReference type="EMBL" id="SHMR01000007">
    <property type="protein sequence ID" value="RZH66950.1"/>
    <property type="molecule type" value="Genomic_DNA"/>
</dbReference>
<dbReference type="RefSeq" id="WP_130171227.1">
    <property type="nucleotide sequence ID" value="NZ_SHMR01000007.1"/>
</dbReference>
<dbReference type="Gene3D" id="3.90.1150.10">
    <property type="entry name" value="Aspartate Aminotransferase, domain 1"/>
    <property type="match status" value="1"/>
</dbReference>
<evidence type="ECO:0000313" key="3">
    <source>
        <dbReference type="Proteomes" id="UP000292704"/>
    </source>
</evidence>
<gene>
    <name evidence="2" type="ORF">ELS17_14335</name>
</gene>
<dbReference type="GO" id="GO:0030170">
    <property type="term" value="F:pyridoxal phosphate binding"/>
    <property type="evidence" value="ECO:0007669"/>
    <property type="project" value="TreeGrafter"/>
</dbReference>
<protein>
    <submittedName>
        <fullName evidence="2">DegT/DnrJ/EryC1/StrS aminotransferase family protein</fullName>
    </submittedName>
</protein>
<organism evidence="2 3">
    <name type="scientific">Natrinema altunense</name>
    <dbReference type="NCBI Taxonomy" id="222984"/>
    <lineage>
        <taxon>Archaea</taxon>
        <taxon>Methanobacteriati</taxon>
        <taxon>Methanobacteriota</taxon>
        <taxon>Stenosarchaea group</taxon>
        <taxon>Halobacteria</taxon>
        <taxon>Halobacteriales</taxon>
        <taxon>Natrialbaceae</taxon>
        <taxon>Natrinema</taxon>
    </lineage>
</organism>
<dbReference type="GO" id="GO:0000271">
    <property type="term" value="P:polysaccharide biosynthetic process"/>
    <property type="evidence" value="ECO:0007669"/>
    <property type="project" value="TreeGrafter"/>
</dbReference>
<keyword evidence="2" id="KW-0808">Transferase</keyword>
<dbReference type="InterPro" id="IPR015422">
    <property type="entry name" value="PyrdxlP-dep_Trfase_small"/>
</dbReference>
<dbReference type="PANTHER" id="PTHR30244">
    <property type="entry name" value="TRANSAMINASE"/>
    <property type="match status" value="1"/>
</dbReference>
<dbReference type="AlphaFoldDB" id="A0A482XWY3"/>
<accession>A0A482XWY3</accession>
<evidence type="ECO:0000313" key="2">
    <source>
        <dbReference type="EMBL" id="RZH66950.1"/>
    </source>
</evidence>
<dbReference type="Gene3D" id="3.40.640.10">
    <property type="entry name" value="Type I PLP-dependent aspartate aminotransferase-like (Major domain)"/>
    <property type="match status" value="1"/>
</dbReference>
<keyword evidence="2" id="KW-0032">Aminotransferase</keyword>
<comment type="caution">
    <text evidence="2">The sequence shown here is derived from an EMBL/GenBank/DDBJ whole genome shotgun (WGS) entry which is preliminary data.</text>
</comment>